<dbReference type="RefSeq" id="WP_079965303.1">
    <property type="nucleotide sequence ID" value="NZ_JBPRHB010000013.1"/>
</dbReference>
<name>A0A5U7YZS8_SALER</name>
<dbReference type="AlphaFoldDB" id="A0A5U7YZS8"/>
<reference evidence="1" key="1">
    <citation type="submission" date="2018-07" db="EMBL/GenBank/DDBJ databases">
        <authorList>
            <consortium name="PulseNet: The National Subtyping Network for Foodborne Disease Surveillance"/>
            <person name="Tarr C.L."/>
            <person name="Trees E."/>
            <person name="Katz L.S."/>
            <person name="Carleton-Romer H.A."/>
            <person name="Stroika S."/>
            <person name="Kucerova Z."/>
            <person name="Roache K.F."/>
            <person name="Sabol A.L."/>
            <person name="Besser J."/>
            <person name="Gerner-Smidt P."/>
        </authorList>
    </citation>
    <scope>NUCLEOTIDE SEQUENCE</scope>
    <source>
        <strain evidence="1">PNUSAS013296</strain>
    </source>
</reference>
<dbReference type="Pfam" id="PF05125">
    <property type="entry name" value="Phage_cap_P2"/>
    <property type="match status" value="1"/>
</dbReference>
<dbReference type="InterPro" id="IPR006441">
    <property type="entry name" value="Phage_P2_GpN"/>
</dbReference>
<organism evidence="1">
    <name type="scientific">Salmonella enterica</name>
    <name type="common">Salmonella choleraesuis</name>
    <dbReference type="NCBI Taxonomy" id="28901"/>
    <lineage>
        <taxon>Bacteria</taxon>
        <taxon>Pseudomonadati</taxon>
        <taxon>Pseudomonadota</taxon>
        <taxon>Gammaproteobacteria</taxon>
        <taxon>Enterobacterales</taxon>
        <taxon>Enterobacteriaceae</taxon>
        <taxon>Salmonella</taxon>
    </lineage>
</organism>
<comment type="caution">
    <text evidence="1">The sequence shown here is derived from an EMBL/GenBank/DDBJ whole genome shotgun (WGS) entry which is preliminary data.</text>
</comment>
<dbReference type="EMBL" id="AAGSZI010000002">
    <property type="protein sequence ID" value="EBR6592894.1"/>
    <property type="molecule type" value="Genomic_DNA"/>
</dbReference>
<accession>A0A5U7YZS8</accession>
<protein>
    <submittedName>
        <fullName evidence="1">P2 family phage major capsid protein</fullName>
    </submittedName>
</protein>
<proteinExistence type="predicted"/>
<evidence type="ECO:0000313" key="1">
    <source>
        <dbReference type="EMBL" id="EBR6592894.1"/>
    </source>
</evidence>
<sequence>MAHVTPDYLNQYHEKLMKSFNIKYKNEETGYFTVSQPDKASPDAWGCSTLNVKGIGWLIDNITLLDVTGADGTTITIGDGSLYTGRAKEGRFYKKLKTNGTPFLLSETDSCASLTYEEMAVMANAKNFSNEMIVFFKKAVARDMLRIGFNGKMIAENTNPEQYKNGEDINIGWHALAKTFNKGSQVISDAFALGKGGDFADVHDLADCLITSKIPEGQREDPGLVVMVGAQLAARERLKLFNMADQPLTLTAGDMLESSVAGRFAFIPPFMPGKRLAVTTLKNLQILTLKHSQRYRAEDIPTRGTYEHGYLREEGYALGDGYLYAASDENAVTLV</sequence>
<gene>
    <name evidence="1" type="ORF">CA474_07285</name>
</gene>